<keyword evidence="3" id="KW-0378">Hydrolase</keyword>
<protein>
    <submittedName>
        <fullName evidence="6">Succinylglutamate desuccinylase/aspartoacylase family protein</fullName>
    </submittedName>
</protein>
<dbReference type="AlphaFoldDB" id="A0A7Y0E3B1"/>
<name>A0A7Y0E3B1_9PROT</name>
<keyword evidence="7" id="KW-1185">Reference proteome</keyword>
<evidence type="ECO:0000259" key="5">
    <source>
        <dbReference type="Pfam" id="PF24827"/>
    </source>
</evidence>
<sequence>MTHSVDRIPLKSPSPGTERFLTVHRFGTEGARPKAYLHAALHADEWPGLMALHHLVSMLDAADREGKIVGEIIVLPYANPIGMDQRQGGAVPGRYAYDGSGNFNRNWPDLSPMAAPYLGNGLTGDADADIVAFRGALKAAVADLPARSDVQHWRATLLGLSVDSDYVIDIHCDQEAQAHVYCHVEHAEIAREMAAAIDFPVVLLEEEAGGFSFDDCNAGVWRRMGGLVENGDALSMTCFACTLELRGKDDIEDDLGRSDAEGLYRFLAKRGLISGDGTALSDGPIPYRLDEVDVISSPIAGLVAFKAAVGETVAAGQVVAEVIDLTAADPLTARIPLKSSTDGLFFARNDLRLVQPGENVGKVAGRQPLAHRKKGALLEP</sequence>
<keyword evidence="2" id="KW-0479">Metal-binding</keyword>
<dbReference type="Proteomes" id="UP000539372">
    <property type="component" value="Unassembled WGS sequence"/>
</dbReference>
<dbReference type="RefSeq" id="WP_169626728.1">
    <property type="nucleotide sequence ID" value="NZ_JABBNT010000005.1"/>
</dbReference>
<evidence type="ECO:0000256" key="3">
    <source>
        <dbReference type="ARBA" id="ARBA00022801"/>
    </source>
</evidence>
<evidence type="ECO:0000256" key="1">
    <source>
        <dbReference type="ARBA" id="ARBA00001947"/>
    </source>
</evidence>
<comment type="cofactor">
    <cofactor evidence="1">
        <name>Zn(2+)</name>
        <dbReference type="ChEBI" id="CHEBI:29105"/>
    </cofactor>
</comment>
<gene>
    <name evidence="6" type="ORF">HH303_17890</name>
</gene>
<dbReference type="PANTHER" id="PTHR37326">
    <property type="entry name" value="BLL3975 PROTEIN"/>
    <property type="match status" value="1"/>
</dbReference>
<dbReference type="EMBL" id="JABBNT010000005">
    <property type="protein sequence ID" value="NMM46368.1"/>
    <property type="molecule type" value="Genomic_DNA"/>
</dbReference>
<evidence type="ECO:0000313" key="6">
    <source>
        <dbReference type="EMBL" id="NMM46368.1"/>
    </source>
</evidence>
<dbReference type="Pfam" id="PF24827">
    <property type="entry name" value="AstE_AspA_cat"/>
    <property type="match status" value="1"/>
</dbReference>
<dbReference type="InterPro" id="IPR055438">
    <property type="entry name" value="AstE_AspA_cat"/>
</dbReference>
<dbReference type="GO" id="GO:0046872">
    <property type="term" value="F:metal ion binding"/>
    <property type="evidence" value="ECO:0007669"/>
    <property type="project" value="UniProtKB-KW"/>
</dbReference>
<evidence type="ECO:0000256" key="4">
    <source>
        <dbReference type="ARBA" id="ARBA00022833"/>
    </source>
</evidence>
<dbReference type="Gene3D" id="3.40.630.10">
    <property type="entry name" value="Zn peptidases"/>
    <property type="match status" value="1"/>
</dbReference>
<accession>A0A7Y0E3B1</accession>
<dbReference type="SUPFAM" id="SSF53187">
    <property type="entry name" value="Zn-dependent exopeptidases"/>
    <property type="match status" value="1"/>
</dbReference>
<dbReference type="GO" id="GO:0016788">
    <property type="term" value="F:hydrolase activity, acting on ester bonds"/>
    <property type="evidence" value="ECO:0007669"/>
    <property type="project" value="InterPro"/>
</dbReference>
<reference evidence="6 7" key="1">
    <citation type="submission" date="2020-04" db="EMBL/GenBank/DDBJ databases">
        <title>Rhodospirillaceae bacterium KN72 isolated from deep sea.</title>
        <authorList>
            <person name="Zhang D.-C."/>
        </authorList>
    </citation>
    <scope>NUCLEOTIDE SEQUENCE [LARGE SCALE GENOMIC DNA]</scope>
    <source>
        <strain evidence="6 7">KN72</strain>
    </source>
</reference>
<dbReference type="PANTHER" id="PTHR37326:SF1">
    <property type="entry name" value="BLL3975 PROTEIN"/>
    <property type="match status" value="1"/>
</dbReference>
<proteinExistence type="predicted"/>
<dbReference type="CDD" id="cd06250">
    <property type="entry name" value="M14_PaAOTO_like"/>
    <property type="match status" value="1"/>
</dbReference>
<comment type="caution">
    <text evidence="6">The sequence shown here is derived from an EMBL/GenBank/DDBJ whole genome shotgun (WGS) entry which is preliminary data.</text>
</comment>
<keyword evidence="4" id="KW-0862">Zinc</keyword>
<dbReference type="InterPro" id="IPR053138">
    <property type="entry name" value="N-alpha-Ac-DABA_deacetylase"/>
</dbReference>
<organism evidence="6 7">
    <name type="scientific">Pacificispira spongiicola</name>
    <dbReference type="NCBI Taxonomy" id="2729598"/>
    <lineage>
        <taxon>Bacteria</taxon>
        <taxon>Pseudomonadati</taxon>
        <taxon>Pseudomonadota</taxon>
        <taxon>Alphaproteobacteria</taxon>
        <taxon>Rhodospirillales</taxon>
        <taxon>Rhodospirillaceae</taxon>
        <taxon>Pacificispira</taxon>
    </lineage>
</organism>
<feature type="domain" description="Succinylglutamate desuccinylase/Aspartoacylase catalytic" evidence="5">
    <location>
        <begin position="33"/>
        <end position="268"/>
    </location>
</feature>
<evidence type="ECO:0000313" key="7">
    <source>
        <dbReference type="Proteomes" id="UP000539372"/>
    </source>
</evidence>
<evidence type="ECO:0000256" key="2">
    <source>
        <dbReference type="ARBA" id="ARBA00022723"/>
    </source>
</evidence>